<evidence type="ECO:0000313" key="5">
    <source>
        <dbReference type="Proteomes" id="UP001153555"/>
    </source>
</evidence>
<dbReference type="SUPFAM" id="SSF56219">
    <property type="entry name" value="DNase I-like"/>
    <property type="match status" value="1"/>
</dbReference>
<dbReference type="PANTHER" id="PTHR31286">
    <property type="entry name" value="GLYCINE-RICH CELL WALL STRUCTURAL PROTEIN 1.8-LIKE"/>
    <property type="match status" value="1"/>
</dbReference>
<dbReference type="EMBL" id="CACSLK010009714">
    <property type="protein sequence ID" value="CAA0811998.1"/>
    <property type="molecule type" value="Genomic_DNA"/>
</dbReference>
<name>A0A9N7MPS2_STRHE</name>
<dbReference type="AlphaFoldDB" id="A0A9N7MPS2"/>
<dbReference type="SUPFAM" id="SSF57756">
    <property type="entry name" value="Retrovirus zinc finger-like domains"/>
    <property type="match status" value="1"/>
</dbReference>
<evidence type="ECO:0000313" key="4">
    <source>
        <dbReference type="EMBL" id="CAA0811998.1"/>
    </source>
</evidence>
<dbReference type="InterPro" id="IPR036875">
    <property type="entry name" value="Znf_CCHC_sf"/>
</dbReference>
<reference evidence="4" key="1">
    <citation type="submission" date="2019-12" db="EMBL/GenBank/DDBJ databases">
        <authorList>
            <person name="Scholes J."/>
        </authorList>
    </citation>
    <scope>NUCLEOTIDE SEQUENCE</scope>
</reference>
<dbReference type="PROSITE" id="PS50158">
    <property type="entry name" value="ZF_CCHC"/>
    <property type="match status" value="1"/>
</dbReference>
<feature type="region of interest" description="Disordered" evidence="2">
    <location>
        <begin position="274"/>
        <end position="299"/>
    </location>
</feature>
<organism evidence="4 5">
    <name type="scientific">Striga hermonthica</name>
    <name type="common">Purple witchweed</name>
    <name type="synonym">Buchnera hermonthica</name>
    <dbReference type="NCBI Taxonomy" id="68872"/>
    <lineage>
        <taxon>Eukaryota</taxon>
        <taxon>Viridiplantae</taxon>
        <taxon>Streptophyta</taxon>
        <taxon>Embryophyta</taxon>
        <taxon>Tracheophyta</taxon>
        <taxon>Spermatophyta</taxon>
        <taxon>Magnoliopsida</taxon>
        <taxon>eudicotyledons</taxon>
        <taxon>Gunneridae</taxon>
        <taxon>Pentapetalae</taxon>
        <taxon>asterids</taxon>
        <taxon>lamiids</taxon>
        <taxon>Lamiales</taxon>
        <taxon>Orobanchaceae</taxon>
        <taxon>Buchnereae</taxon>
        <taxon>Striga</taxon>
    </lineage>
</organism>
<keyword evidence="1" id="KW-0863">Zinc-finger</keyword>
<feature type="compositionally biased region" description="Polar residues" evidence="2">
    <location>
        <begin position="325"/>
        <end position="344"/>
    </location>
</feature>
<protein>
    <recommendedName>
        <fullName evidence="3">CCHC-type domain-containing protein</fullName>
    </recommendedName>
</protein>
<dbReference type="Proteomes" id="UP001153555">
    <property type="component" value="Unassembled WGS sequence"/>
</dbReference>
<dbReference type="InterPro" id="IPR001878">
    <property type="entry name" value="Znf_CCHC"/>
</dbReference>
<dbReference type="GO" id="GO:0003676">
    <property type="term" value="F:nucleic acid binding"/>
    <property type="evidence" value="ECO:0007669"/>
    <property type="project" value="InterPro"/>
</dbReference>
<keyword evidence="1" id="KW-0862">Zinc</keyword>
<dbReference type="Gene3D" id="3.60.10.10">
    <property type="entry name" value="Endonuclease/exonuclease/phosphatase"/>
    <property type="match status" value="1"/>
</dbReference>
<dbReference type="GO" id="GO:0008270">
    <property type="term" value="F:zinc ion binding"/>
    <property type="evidence" value="ECO:0007669"/>
    <property type="project" value="UniProtKB-KW"/>
</dbReference>
<dbReference type="InterPro" id="IPR036691">
    <property type="entry name" value="Endo/exonu/phosph_ase_sf"/>
</dbReference>
<dbReference type="SMART" id="SM00343">
    <property type="entry name" value="ZnF_C2HC"/>
    <property type="match status" value="1"/>
</dbReference>
<dbReference type="Pfam" id="PF14392">
    <property type="entry name" value="zf-CCHC_4"/>
    <property type="match status" value="1"/>
</dbReference>
<dbReference type="Pfam" id="PF14111">
    <property type="entry name" value="DUF4283"/>
    <property type="match status" value="1"/>
</dbReference>
<sequence length="797" mass="92405">YGHRKSLRLGMMEDNNSVDVTEEVEKRLTAFSLSAIENEIIDLGDEDVKASKEECQLSLFGKVVGDKRANLVGIRRAMNQIWRLKNQVEVRELEPNFFQFLFTNKEDMKKVEGGTNWIFENQYLVLKTWYEKLRSTDPCFNEISFWVQIHHVPLNWLTSEVGLKIGRIFKSVSNVLVCNLGPQGGRLIKLLVSVDCNEALPRCATIRLGSQLITVTFKYERLVNLCFYCGKIGHIEKNCKQRMDDIKAKTLKEGQYGDWLRASEGLQSQHWNNTNSISISTSDHLQDQEPNHSRPDDVTNAQGELLKYSAEHIGSSKEPGHCTSKAFSSSDKASTDLPESQNNQIEDHTRADPMQEHMDSHIVVSTCQKMEMEQAIIPLSTTLQDPSLNNKKGHMIKESIRIHHPSFIFLSETKKTKIYTQKVCFKLGYGCSNYIVPPVGTRGGMVLLWDPNIEIIQIHSQPFFIAVQYMESQINMPCWAIFVYLSPYRTDREAQWDLLHHEKSKWGTLWYMAGDWNDLCKPEDKKGGKTRSRASCWGFNNFLAQMGAHEIAHKGLQFTWANNRSGEGFVEEILDRVFVSLDWLHHFPSTQVTNWFRSASDHGMLIIQPKEAVAKHKRRFQFDKRWLRKEGVTEEVQAAWGEEQTGTPMYIIKEKIKRTRQALLKWSRYFHSQQSAKVKLLTIQLEELRQAGGERNWDVWDRIQKELDEANLSEEIYWRQKARALWFKEGDKNSKFFHAYAAQRRKMNSIVKLIDEENRLIEDPLEIEQKISEHYQKLFTSTGSEQGHHLLPLIKKT</sequence>
<comment type="caution">
    <text evidence="4">The sequence shown here is derived from an EMBL/GenBank/DDBJ whole genome shotgun (WGS) entry which is preliminary data.</text>
</comment>
<evidence type="ECO:0000256" key="2">
    <source>
        <dbReference type="SAM" id="MobiDB-lite"/>
    </source>
</evidence>
<dbReference type="PANTHER" id="PTHR31286:SF178">
    <property type="entry name" value="DUF4283 DOMAIN-CONTAINING PROTEIN"/>
    <property type="match status" value="1"/>
</dbReference>
<dbReference type="GO" id="GO:0003824">
    <property type="term" value="F:catalytic activity"/>
    <property type="evidence" value="ECO:0007669"/>
    <property type="project" value="InterPro"/>
</dbReference>
<accession>A0A9N7MPS2</accession>
<dbReference type="OrthoDB" id="694736at2759"/>
<feature type="domain" description="CCHC-type" evidence="3">
    <location>
        <begin position="226"/>
        <end position="241"/>
    </location>
</feature>
<evidence type="ECO:0000256" key="1">
    <source>
        <dbReference type="PROSITE-ProRule" id="PRU00047"/>
    </source>
</evidence>
<dbReference type="InterPro" id="IPR040256">
    <property type="entry name" value="At4g02000-like"/>
</dbReference>
<proteinExistence type="predicted"/>
<gene>
    <name evidence="4" type="ORF">SHERM_12817</name>
</gene>
<keyword evidence="1" id="KW-0479">Metal-binding</keyword>
<dbReference type="Pfam" id="PF03372">
    <property type="entry name" value="Exo_endo_phos"/>
    <property type="match status" value="1"/>
</dbReference>
<dbReference type="InterPro" id="IPR025558">
    <property type="entry name" value="DUF4283"/>
</dbReference>
<keyword evidence="5" id="KW-1185">Reference proteome</keyword>
<evidence type="ECO:0000259" key="3">
    <source>
        <dbReference type="PROSITE" id="PS50158"/>
    </source>
</evidence>
<dbReference type="InterPro" id="IPR005135">
    <property type="entry name" value="Endo/exonuclease/phosphatase"/>
</dbReference>
<feature type="region of interest" description="Disordered" evidence="2">
    <location>
        <begin position="313"/>
        <end position="344"/>
    </location>
</feature>
<feature type="non-terminal residue" evidence="4">
    <location>
        <position position="1"/>
    </location>
</feature>
<feature type="compositionally biased region" description="Basic and acidic residues" evidence="2">
    <location>
        <begin position="284"/>
        <end position="297"/>
    </location>
</feature>
<feature type="non-terminal residue" evidence="4">
    <location>
        <position position="797"/>
    </location>
</feature>
<dbReference type="InterPro" id="IPR025836">
    <property type="entry name" value="Zn_knuckle_CX2CX4HX4C"/>
</dbReference>